<dbReference type="Gene3D" id="2.120.10.30">
    <property type="entry name" value="TolB, C-terminal domain"/>
    <property type="match status" value="1"/>
</dbReference>
<name>H6RC50_NOCCG</name>
<dbReference type="AlphaFoldDB" id="H6RC50"/>
<dbReference type="HOGENOM" id="CLU_885293_0_0_11"/>
<reference evidence="2 3" key="1">
    <citation type="journal article" date="2012" name="J. Bacteriol.">
        <title>Genome sequence of the human- and animal-pathogenic strain Nocardia cyriacigeorgica GUH-2.</title>
        <authorList>
            <person name="Zoropogui A."/>
            <person name="Pujic P."/>
            <person name="Normand P."/>
            <person name="Barbe V."/>
            <person name="Beaman B."/>
            <person name="Beaman L."/>
            <person name="Boiron P."/>
            <person name="Colinon C."/>
            <person name="Deredjian A."/>
            <person name="Graindorge A."/>
            <person name="Mangenot S."/>
            <person name="Nazaret S."/>
            <person name="Neto M."/>
            <person name="Petit S."/>
            <person name="Roche D."/>
            <person name="Vallenet D."/>
            <person name="Rodriguez-Nava V."/>
            <person name="Richard Y."/>
            <person name="Cournoyer B."/>
            <person name="Blaha D."/>
        </authorList>
    </citation>
    <scope>NUCLEOTIDE SEQUENCE [LARGE SCALE GENOMIC DNA]</scope>
    <source>
        <strain evidence="2 3">GUH-2</strain>
    </source>
</reference>
<feature type="chain" id="PRO_5003606716" description="SMP-30/Gluconolactonase/LRE-like region domain-containing protein" evidence="1">
    <location>
        <begin position="27"/>
        <end position="330"/>
    </location>
</feature>
<evidence type="ECO:0008006" key="4">
    <source>
        <dbReference type="Google" id="ProtNLM"/>
    </source>
</evidence>
<dbReference type="eggNOG" id="COG2133">
    <property type="taxonomic scope" value="Bacteria"/>
</dbReference>
<dbReference type="SUPFAM" id="SSF63829">
    <property type="entry name" value="Calcium-dependent phosphotriesterase"/>
    <property type="match status" value="1"/>
</dbReference>
<sequence length="330" mass="33388">MKTLAAGMAIVSAAMFSTLATGTAQAAPICPGAGQPTSVAATVGGALEGLTVDDRGRAFTTDLTTGRVYRIDAPGAPAVPIATVPSGGGGALAWTPRGTLLVGYGADARVVVGDALRHAGIVEMDPNTGALTPFASGLSAANGMATARDGSVYATNDFAALIGKVHPNRTVQADWARFPSANGAVLDRNDEFLYVARTFVNPGVSRIPVANPAAPQSVLDLTGPDALSAPDGLTLDSADRPVVPLNTAGQVIRVDAPNQYCILSTGNPLTSVVTYGRGTQGFSAGRLFAATFTGVIYEVPGGFDPTPAQRHRNRTARTLQAAVTGAGASS</sequence>
<evidence type="ECO:0000256" key="1">
    <source>
        <dbReference type="SAM" id="SignalP"/>
    </source>
</evidence>
<gene>
    <name evidence="2" type="ordered locus">NOCYR_1800</name>
</gene>
<dbReference type="EMBL" id="FO082843">
    <property type="protein sequence ID" value="CCF62586.1"/>
    <property type="molecule type" value="Genomic_DNA"/>
</dbReference>
<feature type="signal peptide" evidence="1">
    <location>
        <begin position="1"/>
        <end position="26"/>
    </location>
</feature>
<dbReference type="RefSeq" id="WP_014350051.1">
    <property type="nucleotide sequence ID" value="NC_016887.1"/>
</dbReference>
<dbReference type="OrthoDB" id="4380790at2"/>
<organism evidence="2 3">
    <name type="scientific">Nocardia cyriacigeorgica (strain GUH-2)</name>
    <dbReference type="NCBI Taxonomy" id="1127134"/>
    <lineage>
        <taxon>Bacteria</taxon>
        <taxon>Bacillati</taxon>
        <taxon>Actinomycetota</taxon>
        <taxon>Actinomycetes</taxon>
        <taxon>Mycobacteriales</taxon>
        <taxon>Nocardiaceae</taxon>
        <taxon>Nocardia</taxon>
    </lineage>
</organism>
<protein>
    <recommendedName>
        <fullName evidence="4">SMP-30/Gluconolactonase/LRE-like region domain-containing protein</fullName>
    </recommendedName>
</protein>
<accession>H6RC50</accession>
<keyword evidence="3" id="KW-1185">Reference proteome</keyword>
<evidence type="ECO:0000313" key="3">
    <source>
        <dbReference type="Proteomes" id="UP000008190"/>
    </source>
</evidence>
<dbReference type="InterPro" id="IPR011042">
    <property type="entry name" value="6-blade_b-propeller_TolB-like"/>
</dbReference>
<keyword evidence="1" id="KW-0732">Signal</keyword>
<evidence type="ECO:0000313" key="2">
    <source>
        <dbReference type="EMBL" id="CCF62586.1"/>
    </source>
</evidence>
<dbReference type="Proteomes" id="UP000008190">
    <property type="component" value="Chromosome"/>
</dbReference>
<dbReference type="STRING" id="1127134.NOCYR_1800"/>
<dbReference type="KEGG" id="ncy:NOCYR_1800"/>
<proteinExistence type="predicted"/>